<evidence type="ECO:0000313" key="1">
    <source>
        <dbReference type="EMBL" id="CDW43521.1"/>
    </source>
</evidence>
<proteinExistence type="predicted"/>
<dbReference type="AlphaFoldDB" id="A0A0K2V0L2"/>
<organism evidence="1">
    <name type="scientific">Lepeophtheirus salmonis</name>
    <name type="common">Salmon louse</name>
    <name type="synonym">Caligus salmonis</name>
    <dbReference type="NCBI Taxonomy" id="72036"/>
    <lineage>
        <taxon>Eukaryota</taxon>
        <taxon>Metazoa</taxon>
        <taxon>Ecdysozoa</taxon>
        <taxon>Arthropoda</taxon>
        <taxon>Crustacea</taxon>
        <taxon>Multicrustacea</taxon>
        <taxon>Hexanauplia</taxon>
        <taxon>Copepoda</taxon>
        <taxon>Siphonostomatoida</taxon>
        <taxon>Caligidae</taxon>
        <taxon>Lepeophtheirus</taxon>
    </lineage>
</organism>
<sequence length="37" mass="4273">MFFRISGPDSAKIEYICPKLILHSSLLSRLLTKIHLM</sequence>
<dbReference type="EMBL" id="HACA01026160">
    <property type="protein sequence ID" value="CDW43521.1"/>
    <property type="molecule type" value="Transcribed_RNA"/>
</dbReference>
<reference evidence="1" key="1">
    <citation type="submission" date="2014-05" db="EMBL/GenBank/DDBJ databases">
        <authorList>
            <person name="Chronopoulou M."/>
        </authorList>
    </citation>
    <scope>NUCLEOTIDE SEQUENCE</scope>
    <source>
        <tissue evidence="1">Whole organism</tissue>
    </source>
</reference>
<protein>
    <submittedName>
        <fullName evidence="1">Uncharacterized protein</fullName>
    </submittedName>
</protein>
<name>A0A0K2V0L2_LEPSM</name>
<accession>A0A0K2V0L2</accession>